<comment type="caution">
    <text evidence="1">The sequence shown here is derived from an EMBL/GenBank/DDBJ whole genome shotgun (WGS) entry which is preliminary data.</text>
</comment>
<sequence length="134" mass="15444">MSKKAIEVESSKRTVAVVEVVAVKFAEAAAAIPRRCYSSHRKLAISRRLRRMSSDVKVWIPFVLRRIYSYISGKGDCSENVRTSYFPTRLCLHTYRDRIYVGAIKEDVSDEIEEDPTDGKMKWEMGQIYEAFVV</sequence>
<reference evidence="1" key="1">
    <citation type="submission" date="2023-05" db="EMBL/GenBank/DDBJ databases">
        <title>Nepenthes gracilis genome sequencing.</title>
        <authorList>
            <person name="Fukushima K."/>
        </authorList>
    </citation>
    <scope>NUCLEOTIDE SEQUENCE</scope>
    <source>
        <strain evidence="1">SING2019-196</strain>
    </source>
</reference>
<proteinExistence type="predicted"/>
<evidence type="ECO:0000313" key="1">
    <source>
        <dbReference type="EMBL" id="GMH16664.1"/>
    </source>
</evidence>
<dbReference type="AlphaFoldDB" id="A0AAD3XU31"/>
<name>A0AAD3XU31_NEPGR</name>
<evidence type="ECO:0000313" key="2">
    <source>
        <dbReference type="Proteomes" id="UP001279734"/>
    </source>
</evidence>
<gene>
    <name evidence="1" type="ORF">Nepgr_018505</name>
</gene>
<keyword evidence="2" id="KW-1185">Reference proteome</keyword>
<protein>
    <submittedName>
        <fullName evidence="1">Uncharacterized protein</fullName>
    </submittedName>
</protein>
<accession>A0AAD3XU31</accession>
<organism evidence="1 2">
    <name type="scientific">Nepenthes gracilis</name>
    <name type="common">Slender pitcher plant</name>
    <dbReference type="NCBI Taxonomy" id="150966"/>
    <lineage>
        <taxon>Eukaryota</taxon>
        <taxon>Viridiplantae</taxon>
        <taxon>Streptophyta</taxon>
        <taxon>Embryophyta</taxon>
        <taxon>Tracheophyta</taxon>
        <taxon>Spermatophyta</taxon>
        <taxon>Magnoliopsida</taxon>
        <taxon>eudicotyledons</taxon>
        <taxon>Gunneridae</taxon>
        <taxon>Pentapetalae</taxon>
        <taxon>Caryophyllales</taxon>
        <taxon>Nepenthaceae</taxon>
        <taxon>Nepenthes</taxon>
    </lineage>
</organism>
<dbReference type="EMBL" id="BSYO01000016">
    <property type="protein sequence ID" value="GMH16664.1"/>
    <property type="molecule type" value="Genomic_DNA"/>
</dbReference>
<dbReference type="Proteomes" id="UP001279734">
    <property type="component" value="Unassembled WGS sequence"/>
</dbReference>